<feature type="non-terminal residue" evidence="2">
    <location>
        <position position="90"/>
    </location>
</feature>
<organism evidence="2">
    <name type="scientific">marine sediment metagenome</name>
    <dbReference type="NCBI Taxonomy" id="412755"/>
    <lineage>
        <taxon>unclassified sequences</taxon>
        <taxon>metagenomes</taxon>
        <taxon>ecological metagenomes</taxon>
    </lineage>
</organism>
<dbReference type="EMBL" id="BART01036479">
    <property type="protein sequence ID" value="GAH11369.1"/>
    <property type="molecule type" value="Genomic_DNA"/>
</dbReference>
<gene>
    <name evidence="2" type="ORF">S01H4_61498</name>
</gene>
<feature type="domain" description="Restriction endonuclease type I HsdR N-terminal" evidence="1">
    <location>
        <begin position="5"/>
        <end position="83"/>
    </location>
</feature>
<evidence type="ECO:0000313" key="2">
    <source>
        <dbReference type="EMBL" id="GAH11369.1"/>
    </source>
</evidence>
<dbReference type="GO" id="GO:0009035">
    <property type="term" value="F:type I site-specific deoxyribonuclease activity"/>
    <property type="evidence" value="ECO:0007669"/>
    <property type="project" value="UniProtKB-EC"/>
</dbReference>
<sequence length="90" mass="9759">MSNSFTEDALVEQPAIALFAELGWSTADCFEETFGPLGSLGRETSSEVVLLSRLRPALALLNTELPPEALELAIEELTRDRSLMSPAHAN</sequence>
<dbReference type="InterPro" id="IPR007409">
    <property type="entry name" value="Restrct_endonuc_type1_HsdR_N"/>
</dbReference>
<dbReference type="GO" id="GO:0003677">
    <property type="term" value="F:DNA binding"/>
    <property type="evidence" value="ECO:0007669"/>
    <property type="project" value="UniProtKB-KW"/>
</dbReference>
<dbReference type="Pfam" id="PF04313">
    <property type="entry name" value="HSDR_N"/>
    <property type="match status" value="1"/>
</dbReference>
<protein>
    <recommendedName>
        <fullName evidence="1">Restriction endonuclease type I HsdR N-terminal domain-containing protein</fullName>
    </recommendedName>
</protein>
<comment type="caution">
    <text evidence="2">The sequence shown here is derived from an EMBL/GenBank/DDBJ whole genome shotgun (WGS) entry which is preliminary data.</text>
</comment>
<proteinExistence type="predicted"/>
<dbReference type="GO" id="GO:0005524">
    <property type="term" value="F:ATP binding"/>
    <property type="evidence" value="ECO:0007669"/>
    <property type="project" value="UniProtKB-KW"/>
</dbReference>
<accession>X1E2G6</accession>
<name>X1E2G6_9ZZZZ</name>
<reference evidence="2" key="1">
    <citation type="journal article" date="2014" name="Front. Microbiol.">
        <title>High frequency of phylogenetically diverse reductive dehalogenase-homologous genes in deep subseafloor sedimentary metagenomes.</title>
        <authorList>
            <person name="Kawai M."/>
            <person name="Futagami T."/>
            <person name="Toyoda A."/>
            <person name="Takaki Y."/>
            <person name="Nishi S."/>
            <person name="Hori S."/>
            <person name="Arai W."/>
            <person name="Tsubouchi T."/>
            <person name="Morono Y."/>
            <person name="Uchiyama I."/>
            <person name="Ito T."/>
            <person name="Fujiyama A."/>
            <person name="Inagaki F."/>
            <person name="Takami H."/>
        </authorList>
    </citation>
    <scope>NUCLEOTIDE SEQUENCE</scope>
    <source>
        <strain evidence="2">Expedition CK06-06</strain>
    </source>
</reference>
<dbReference type="GO" id="GO:0009307">
    <property type="term" value="P:DNA restriction-modification system"/>
    <property type="evidence" value="ECO:0007669"/>
    <property type="project" value="UniProtKB-KW"/>
</dbReference>
<evidence type="ECO:0000259" key="1">
    <source>
        <dbReference type="Pfam" id="PF04313"/>
    </source>
</evidence>
<dbReference type="AlphaFoldDB" id="X1E2G6"/>